<evidence type="ECO:0000256" key="1">
    <source>
        <dbReference type="ARBA" id="ARBA00004123"/>
    </source>
</evidence>
<sequence>MSSKEKTDLKRIQGQISCAECCRLKYKCDKKIPCGPCVKRGCSSLCPTQQALSSVPVKGAMTSDVAALRRHIRQLEDALSALQATTSSEPHSLLAESLSLPTAELRKNSHPEDVEIADMADALGTLTLGKLGDARYLGRSAGSESLLEDSPEVLASPTTYGFVPSNHIAQLVNSFPFLSDNTWDVESSVKILLSHLPQKERAWNLAESYLTHNFWYMKMVLREELVDELLAPVYRYLTTVNARPSAHSAHAIPISPSRLSLLFICLAHGSLADYSIPMYSSESAIFFNLSRACLALHPVFVSPDLASLQAVTLIGYYYDTGGPNYSIEAGWVYMSIAAKLTHSLGLHRESVKWGLDDKTIQRRRTIFWELYTFDGLTSLALGRPPALFTAHSNTPLPIDTDDSVDDKGNLEPGFHHWRMTFSRDVITAVAKVTLSPGMPDYQSILDLDQLVREHPLPREYDPIHSLSLSLEKNSPATSADEDEEQPGYEASMIALRGLHLNQFRAVVIIHIHRAFFAQVLLQSPSDPLNSIYAPSFLAAYRTSSMMVHLNVKHFYKYSEILSRYWEIWTGLLSAGIILGLIVARSPRNPVAANAYAELELAIDLFKMGAPRSSRAKRGLNVLLRMYEKATKSINSQVNTETAKLNVIEEDADALHTLETFAGHTKLLMKKMRSSRKIPKFESADSGSEGSEQHPQESTTSSNDWYINPAHSDQQSEHSFSSYPSNSPSFSVPGPSNNRTFQPPSERHSLLNNVSTRSGVPFEYNLATSQNGAPAWNHGPSSTGSATQYEYWNDRESHLNPLAVHRKGGYDARPSWTSTQAHESDPSVQPGTNQGWRHVGGQNTFGHNESTNQIPFSEMDVQWVELMQNEGVYGVNASEYDSAPAWPGI</sequence>
<dbReference type="GO" id="GO:0000981">
    <property type="term" value="F:DNA-binding transcription factor activity, RNA polymerase II-specific"/>
    <property type="evidence" value="ECO:0007669"/>
    <property type="project" value="InterPro"/>
</dbReference>
<dbReference type="InterPro" id="IPR007219">
    <property type="entry name" value="XnlR_reg_dom"/>
</dbReference>
<feature type="compositionally biased region" description="Polar residues" evidence="4">
    <location>
        <begin position="814"/>
        <end position="831"/>
    </location>
</feature>
<dbReference type="GO" id="GO:0006351">
    <property type="term" value="P:DNA-templated transcription"/>
    <property type="evidence" value="ECO:0007669"/>
    <property type="project" value="InterPro"/>
</dbReference>
<dbReference type="EMBL" id="JANVFS010000003">
    <property type="protein sequence ID" value="KAJ4493650.1"/>
    <property type="molecule type" value="Genomic_DNA"/>
</dbReference>
<dbReference type="PROSITE" id="PS50048">
    <property type="entry name" value="ZN2_CY6_FUNGAL_2"/>
    <property type="match status" value="1"/>
</dbReference>
<dbReference type="PANTHER" id="PTHR31001">
    <property type="entry name" value="UNCHARACTERIZED TRANSCRIPTIONAL REGULATORY PROTEIN"/>
    <property type="match status" value="1"/>
</dbReference>
<dbReference type="InterPro" id="IPR050613">
    <property type="entry name" value="Sec_Metabolite_Reg"/>
</dbReference>
<proteinExistence type="predicted"/>
<dbReference type="CDD" id="cd00067">
    <property type="entry name" value="GAL4"/>
    <property type="match status" value="1"/>
</dbReference>
<dbReference type="GO" id="GO:0008270">
    <property type="term" value="F:zinc ion binding"/>
    <property type="evidence" value="ECO:0007669"/>
    <property type="project" value="InterPro"/>
</dbReference>
<dbReference type="SMART" id="SM00906">
    <property type="entry name" value="Fungal_trans"/>
    <property type="match status" value="1"/>
</dbReference>
<dbReference type="Pfam" id="PF04082">
    <property type="entry name" value="Fungal_trans"/>
    <property type="match status" value="1"/>
</dbReference>
<protein>
    <submittedName>
        <fullName evidence="6">Fungal-specific transcription factor domain-containing protein</fullName>
    </submittedName>
</protein>
<name>A0A9W9AYQ3_9AGAR</name>
<dbReference type="GO" id="GO:0003677">
    <property type="term" value="F:DNA binding"/>
    <property type="evidence" value="ECO:0007669"/>
    <property type="project" value="InterPro"/>
</dbReference>
<dbReference type="Proteomes" id="UP001150238">
    <property type="component" value="Unassembled WGS sequence"/>
</dbReference>
<dbReference type="Gene3D" id="4.10.240.10">
    <property type="entry name" value="Zn(2)-C6 fungal-type DNA-binding domain"/>
    <property type="match status" value="1"/>
</dbReference>
<feature type="region of interest" description="Disordered" evidence="4">
    <location>
        <begin position="677"/>
        <end position="750"/>
    </location>
</feature>
<feature type="compositionally biased region" description="Low complexity" evidence="4">
    <location>
        <begin position="716"/>
        <end position="730"/>
    </location>
</feature>
<dbReference type="PANTHER" id="PTHR31001:SF56">
    <property type="entry name" value="ZN(2)-C6 FUNGAL-TYPE DOMAIN-CONTAINING PROTEIN"/>
    <property type="match status" value="1"/>
</dbReference>
<evidence type="ECO:0000259" key="5">
    <source>
        <dbReference type="PROSITE" id="PS50048"/>
    </source>
</evidence>
<comment type="subcellular location">
    <subcellularLocation>
        <location evidence="1">Nucleus</location>
    </subcellularLocation>
</comment>
<organism evidence="6 7">
    <name type="scientific">Lentinula lateritia</name>
    <dbReference type="NCBI Taxonomy" id="40482"/>
    <lineage>
        <taxon>Eukaryota</taxon>
        <taxon>Fungi</taxon>
        <taxon>Dikarya</taxon>
        <taxon>Basidiomycota</taxon>
        <taxon>Agaricomycotina</taxon>
        <taxon>Agaricomycetes</taxon>
        <taxon>Agaricomycetidae</taxon>
        <taxon>Agaricales</taxon>
        <taxon>Marasmiineae</taxon>
        <taxon>Omphalotaceae</taxon>
        <taxon>Lentinula</taxon>
    </lineage>
</organism>
<reference evidence="6" key="2">
    <citation type="journal article" date="2023" name="Proc. Natl. Acad. Sci. U.S.A.">
        <title>A global phylogenomic analysis of the shiitake genus Lentinula.</title>
        <authorList>
            <person name="Sierra-Patev S."/>
            <person name="Min B."/>
            <person name="Naranjo-Ortiz M."/>
            <person name="Looney B."/>
            <person name="Konkel Z."/>
            <person name="Slot J.C."/>
            <person name="Sakamoto Y."/>
            <person name="Steenwyk J.L."/>
            <person name="Rokas A."/>
            <person name="Carro J."/>
            <person name="Camarero S."/>
            <person name="Ferreira P."/>
            <person name="Molpeceres G."/>
            <person name="Ruiz-Duenas F.J."/>
            <person name="Serrano A."/>
            <person name="Henrissat B."/>
            <person name="Drula E."/>
            <person name="Hughes K.W."/>
            <person name="Mata J.L."/>
            <person name="Ishikawa N.K."/>
            <person name="Vargas-Isla R."/>
            <person name="Ushijima S."/>
            <person name="Smith C.A."/>
            <person name="Donoghue J."/>
            <person name="Ahrendt S."/>
            <person name="Andreopoulos W."/>
            <person name="He G."/>
            <person name="LaButti K."/>
            <person name="Lipzen A."/>
            <person name="Ng V."/>
            <person name="Riley R."/>
            <person name="Sandor L."/>
            <person name="Barry K."/>
            <person name="Martinez A.T."/>
            <person name="Xiao Y."/>
            <person name="Gibbons J.G."/>
            <person name="Terashima K."/>
            <person name="Grigoriev I.V."/>
            <person name="Hibbett D."/>
        </authorList>
    </citation>
    <scope>NUCLEOTIDE SEQUENCE</scope>
    <source>
        <strain evidence="6">Sp2 HRB7682 ss15</strain>
    </source>
</reference>
<dbReference type="InterPro" id="IPR036864">
    <property type="entry name" value="Zn2-C6_fun-type_DNA-bd_sf"/>
</dbReference>
<feature type="domain" description="Zn(2)-C6 fungal-type" evidence="5">
    <location>
        <begin position="17"/>
        <end position="46"/>
    </location>
</feature>
<keyword evidence="2" id="KW-0479">Metal-binding</keyword>
<evidence type="ECO:0000256" key="2">
    <source>
        <dbReference type="ARBA" id="ARBA00022723"/>
    </source>
</evidence>
<keyword evidence="3" id="KW-0539">Nucleus</keyword>
<feature type="region of interest" description="Disordered" evidence="4">
    <location>
        <begin position="809"/>
        <end position="831"/>
    </location>
</feature>
<feature type="compositionally biased region" description="Polar residues" evidence="4">
    <location>
        <begin position="695"/>
        <end position="704"/>
    </location>
</feature>
<evidence type="ECO:0000256" key="4">
    <source>
        <dbReference type="SAM" id="MobiDB-lite"/>
    </source>
</evidence>
<dbReference type="InterPro" id="IPR001138">
    <property type="entry name" value="Zn2Cys6_DnaBD"/>
</dbReference>
<accession>A0A9W9AYQ3</accession>
<reference evidence="6" key="1">
    <citation type="submission" date="2022-08" db="EMBL/GenBank/DDBJ databases">
        <authorList>
            <consortium name="DOE Joint Genome Institute"/>
            <person name="Min B."/>
            <person name="Riley R."/>
            <person name="Sierra-Patev S."/>
            <person name="Naranjo-Ortiz M."/>
            <person name="Looney B."/>
            <person name="Konkel Z."/>
            <person name="Slot J.C."/>
            <person name="Sakamoto Y."/>
            <person name="Steenwyk J.L."/>
            <person name="Rokas A."/>
            <person name="Carro J."/>
            <person name="Camarero S."/>
            <person name="Ferreira P."/>
            <person name="Molpeceres G."/>
            <person name="Ruiz-Duenas F.J."/>
            <person name="Serrano A."/>
            <person name="Henrissat B."/>
            <person name="Drula E."/>
            <person name="Hughes K.W."/>
            <person name="Mata J.L."/>
            <person name="Ishikawa N.K."/>
            <person name="Vargas-Isla R."/>
            <person name="Ushijima S."/>
            <person name="Smith C.A."/>
            <person name="Ahrendt S."/>
            <person name="Andreopoulos W."/>
            <person name="He G."/>
            <person name="Labutti K."/>
            <person name="Lipzen A."/>
            <person name="Ng V."/>
            <person name="Sandor L."/>
            <person name="Barry K."/>
            <person name="Martinez A.T."/>
            <person name="Xiao Y."/>
            <person name="Gibbons J.G."/>
            <person name="Terashima K."/>
            <person name="Hibbett D.S."/>
            <person name="Grigoriev I.V."/>
        </authorList>
    </citation>
    <scope>NUCLEOTIDE SEQUENCE</scope>
    <source>
        <strain evidence="6">Sp2 HRB7682 ss15</strain>
    </source>
</reference>
<evidence type="ECO:0000313" key="7">
    <source>
        <dbReference type="Proteomes" id="UP001150238"/>
    </source>
</evidence>
<dbReference type="AlphaFoldDB" id="A0A9W9AYQ3"/>
<dbReference type="PROSITE" id="PS00463">
    <property type="entry name" value="ZN2_CY6_FUNGAL_1"/>
    <property type="match status" value="1"/>
</dbReference>
<dbReference type="CDD" id="cd12148">
    <property type="entry name" value="fungal_TF_MHR"/>
    <property type="match status" value="1"/>
</dbReference>
<feature type="compositionally biased region" description="Polar residues" evidence="4">
    <location>
        <begin position="733"/>
        <end position="742"/>
    </location>
</feature>
<evidence type="ECO:0000313" key="6">
    <source>
        <dbReference type="EMBL" id="KAJ4493650.1"/>
    </source>
</evidence>
<gene>
    <name evidence="6" type="ORF">C8J55DRAFT_447345</name>
</gene>
<dbReference type="GO" id="GO:0005634">
    <property type="term" value="C:nucleus"/>
    <property type="evidence" value="ECO:0007669"/>
    <property type="project" value="UniProtKB-SubCell"/>
</dbReference>
<evidence type="ECO:0000256" key="3">
    <source>
        <dbReference type="ARBA" id="ARBA00023242"/>
    </source>
</evidence>
<comment type="caution">
    <text evidence="6">The sequence shown here is derived from an EMBL/GenBank/DDBJ whole genome shotgun (WGS) entry which is preliminary data.</text>
</comment>